<dbReference type="PROSITE" id="PS51194">
    <property type="entry name" value="HELICASE_CTER"/>
    <property type="match status" value="1"/>
</dbReference>
<evidence type="ECO:0000313" key="18">
    <source>
        <dbReference type="RefSeq" id="XP_029119472.1"/>
    </source>
</evidence>
<keyword evidence="13" id="KW-1185">Reference proteome</keyword>
<dbReference type="RefSeq" id="XP_029119471.1">
    <property type="nucleotide sequence ID" value="XM_029263638.1"/>
</dbReference>
<dbReference type="GO" id="GO:0042393">
    <property type="term" value="F:histone binding"/>
    <property type="evidence" value="ECO:0007669"/>
    <property type="project" value="InterPro"/>
</dbReference>
<dbReference type="FunFam" id="3.40.50.10810:FF:000016">
    <property type="entry name" value="Chromatin structure-remodeling complex protein SYD"/>
    <property type="match status" value="1"/>
</dbReference>
<feature type="region of interest" description="Disordered" evidence="9">
    <location>
        <begin position="1917"/>
        <end position="2011"/>
    </location>
</feature>
<feature type="compositionally biased region" description="Basic and acidic residues" evidence="9">
    <location>
        <begin position="239"/>
        <end position="248"/>
    </location>
</feature>
<dbReference type="InterPro" id="IPR000330">
    <property type="entry name" value="SNF2_N"/>
</dbReference>
<dbReference type="GO" id="GO:0004386">
    <property type="term" value="F:helicase activity"/>
    <property type="evidence" value="ECO:0007669"/>
    <property type="project" value="UniProtKB-KW"/>
</dbReference>
<name>A0A6I9R0E4_ELAGV</name>
<dbReference type="SUPFAM" id="SSF52540">
    <property type="entry name" value="P-loop containing nucleoside triphosphate hydrolases"/>
    <property type="match status" value="2"/>
</dbReference>
<evidence type="ECO:0000313" key="19">
    <source>
        <dbReference type="RefSeq" id="XP_029119473.1"/>
    </source>
</evidence>
<evidence type="ECO:0000256" key="6">
    <source>
        <dbReference type="ARBA" id="ARBA00023015"/>
    </source>
</evidence>
<evidence type="ECO:0000313" key="13">
    <source>
        <dbReference type="Proteomes" id="UP000504607"/>
    </source>
</evidence>
<dbReference type="OrthoDB" id="5857104at2759"/>
<evidence type="ECO:0000259" key="10">
    <source>
        <dbReference type="PROSITE" id="PS51192"/>
    </source>
</evidence>
<comment type="subcellular location">
    <subcellularLocation>
        <location evidence="1">Nucleus</location>
    </subcellularLocation>
</comment>
<dbReference type="PANTHER" id="PTHR10799">
    <property type="entry name" value="SNF2/RAD54 HELICASE FAMILY"/>
    <property type="match status" value="1"/>
</dbReference>
<dbReference type="SMART" id="SM00487">
    <property type="entry name" value="DEXDc"/>
    <property type="match status" value="1"/>
</dbReference>
<feature type="compositionally biased region" description="Polar residues" evidence="9">
    <location>
        <begin position="286"/>
        <end position="305"/>
    </location>
</feature>
<dbReference type="CDD" id="cd17996">
    <property type="entry name" value="DEXHc_SMARCA2_SMARCA4"/>
    <property type="match status" value="1"/>
</dbReference>
<feature type="region of interest" description="Disordered" evidence="9">
    <location>
        <begin position="977"/>
        <end position="999"/>
    </location>
</feature>
<dbReference type="RefSeq" id="XP_010917502.1">
    <property type="nucleotide sequence ID" value="XM_010919200.2"/>
</dbReference>
<feature type="compositionally biased region" description="Basic and acidic residues" evidence="9">
    <location>
        <begin position="2299"/>
        <end position="2314"/>
    </location>
</feature>
<feature type="domain" description="Helicase ATP-binding" evidence="10">
    <location>
        <begin position="1304"/>
        <end position="1471"/>
    </location>
</feature>
<feature type="compositionally biased region" description="Basic and acidic residues" evidence="9">
    <location>
        <begin position="713"/>
        <end position="722"/>
    </location>
</feature>
<feature type="compositionally biased region" description="Polar residues" evidence="9">
    <location>
        <begin position="700"/>
        <end position="712"/>
    </location>
</feature>
<dbReference type="Pfam" id="PF00176">
    <property type="entry name" value="SNF2-rel_dom"/>
    <property type="match status" value="1"/>
</dbReference>
<feature type="region of interest" description="Disordered" evidence="9">
    <location>
        <begin position="2238"/>
        <end position="2319"/>
    </location>
</feature>
<keyword evidence="8" id="KW-0539">Nucleus</keyword>
<dbReference type="PROSITE" id="PS51204">
    <property type="entry name" value="HSA"/>
    <property type="match status" value="1"/>
</dbReference>
<dbReference type="InterPro" id="IPR001650">
    <property type="entry name" value="Helicase_C-like"/>
</dbReference>
<evidence type="ECO:0000256" key="5">
    <source>
        <dbReference type="ARBA" id="ARBA00022840"/>
    </source>
</evidence>
<dbReference type="InterPro" id="IPR027417">
    <property type="entry name" value="P-loop_NTPase"/>
</dbReference>
<evidence type="ECO:0000256" key="7">
    <source>
        <dbReference type="ARBA" id="ARBA00023163"/>
    </source>
</evidence>
<dbReference type="FunFam" id="3.40.50.300:FF:000871">
    <property type="entry name" value="Chromatin structure-remodeling complex protein SYD"/>
    <property type="match status" value="1"/>
</dbReference>
<feature type="compositionally biased region" description="Low complexity" evidence="9">
    <location>
        <begin position="181"/>
        <end position="190"/>
    </location>
</feature>
<dbReference type="SMART" id="SM00951">
    <property type="entry name" value="QLQ"/>
    <property type="match status" value="1"/>
</dbReference>
<feature type="region of interest" description="Disordered" evidence="9">
    <location>
        <begin position="3117"/>
        <end position="3191"/>
    </location>
</feature>
<feature type="compositionally biased region" description="Basic and acidic residues" evidence="9">
    <location>
        <begin position="661"/>
        <end position="671"/>
    </location>
</feature>
<evidence type="ECO:0000313" key="17">
    <source>
        <dbReference type="RefSeq" id="XP_029119471.1"/>
    </source>
</evidence>
<evidence type="ECO:0000256" key="9">
    <source>
        <dbReference type="SAM" id="MobiDB-lite"/>
    </source>
</evidence>
<feature type="compositionally biased region" description="Basic and acidic residues" evidence="9">
    <location>
        <begin position="977"/>
        <end position="991"/>
    </location>
</feature>
<evidence type="ECO:0000313" key="14">
    <source>
        <dbReference type="RefSeq" id="XP_010917502.1"/>
    </source>
</evidence>
<keyword evidence="7" id="KW-0804">Transcription</keyword>
<dbReference type="InterPro" id="IPR014001">
    <property type="entry name" value="Helicase_ATP-bd"/>
</dbReference>
<keyword evidence="2" id="KW-0547">Nucleotide-binding</keyword>
<feature type="compositionally biased region" description="Basic and acidic residues" evidence="9">
    <location>
        <begin position="3134"/>
        <end position="3146"/>
    </location>
</feature>
<dbReference type="RefSeq" id="XP_029119472.1">
    <property type="nucleotide sequence ID" value="XM_029263639.1"/>
</dbReference>
<dbReference type="InterPro" id="IPR049730">
    <property type="entry name" value="SNF2/RAD54-like_C"/>
</dbReference>
<evidence type="ECO:0000259" key="12">
    <source>
        <dbReference type="PROSITE" id="PS51204"/>
    </source>
</evidence>
<dbReference type="Gene3D" id="3.40.50.10810">
    <property type="entry name" value="Tandem AAA-ATPase domain"/>
    <property type="match status" value="1"/>
</dbReference>
<evidence type="ECO:0000256" key="4">
    <source>
        <dbReference type="ARBA" id="ARBA00022806"/>
    </source>
</evidence>
<dbReference type="RefSeq" id="XP_029119474.1">
    <property type="nucleotide sequence ID" value="XM_029263641.1"/>
</dbReference>
<feature type="compositionally biased region" description="Basic and acidic residues" evidence="9">
    <location>
        <begin position="2270"/>
        <end position="2283"/>
    </location>
</feature>
<dbReference type="Proteomes" id="UP000504607">
    <property type="component" value="Chromosome 3"/>
</dbReference>
<sequence>MASSQHVEVEAAKLLHKLIQESKDEPAKLATKLYVICQHMKLSGKEQSLPYQVISRAMETVVGQHGLDIDALRSSRFSFAGGTYMGDPGQMRSNGNETIENQLPAGGIDMPHKSMPASTWQVASSSQMKEEAYAGSFQGYGMQKDSLAAPGATDMTRHDVLVSNRPTFGIRRMDNMGPDPHQGSVSQKSSKSSEHESPASVPMEDIGSANSQERPDTSKPDQVNKKEVKKFGTKRKRADSKADSDVHSDIPQQADVLATRHNSRKGKQINKGGMQGPFAIKGGDNEQGNPVQYTSQSEHFPSLSSGAGPLYEAKLENALALSERTMDKVKNSSSFPVTYASNISEEVSSAHSVFGLQKGGLQPPRTNTFGSAYVWNQYKFPPSSANSQGSGPVFVETSPGANNEAIYTGNESRINSNELTNDGSRPVNLPANHVHGMERLNVGTSGAFNSFTMAKIGFPAPARYSGSVFEGHEFAPKMQLQRSFEASGFPLSEKGKDVIAANTSIEFPSGVSPKATADSGIRESGLMRDGTSRFSEKFLETQGGGIQERQNKDNVPLKAETVHQSIQHFFARPKSEVKLYGEPNNNAEINTLIGAAPKVGVGLTSQASSSLNMPFKEQQLKQLRAQCLVFLAFRNNYVPRKLHLEIALGQSYYKEGVSADGTRKGFSDSRAADASTKETGNSHESSIMFYRPNDIAKIPPSTSSTGSIVETDSSSKDTENTNKKSKKYPNSYGSMMAEENRRPPFFKQKTDSEMRSQETAESRAVSVMPQESDSLIHAGKGASGNHCDRNGLENAKQQAAWTNQVTSVLGVNKLPPKPEGTIAARTSIYDVPSEDSPAMPLIHRDPYQIIGGNDGSGKLLKPDSPMPESNTLADKNQSSILVKEQNPQIIGSKVENFKHMVNPSKGANMFFTHVNSAEKLFAASESIISNCPPNIYAGSSELNEHRVSVIQKHCGSDGFKTLPISDTVKHGNLETMLDKSADQEEGNKSSSDEMPSPPKYTMLEKWMMDQQKRKLVEEQKRVLKQRKAEKRIVACFDKLKECVSSSEDISAKTKSVIELKKLQLQKLQRRLRSDFLNDFFKPITSDMERLKSFKKHRHGRRMKQLEKFEQKMKEERQKRIRERQNEFFREIEFHKEKLEDYFKVKRERCKGFNRYVKEFHKRKERIHREKIDRIQREKINLLKNNDVEGYLRMVQDAKSDRVKQLLKETEKYLQKLGSKLQDAKVVARRFEMEMDESRAINFVEKNEDADDNEDECDQAQHYLESNENYYKLAHSVKEIINEQPTSLHGGKLREYQMNGLRWLVSLYNNHLNGILADEMGLGKTVQVIALICYLMETKNDRGPFLVVVPSSVLPGWESEMSFWAPGINKIAYAGPPEERRRLFKEMIIHQKFNVLLTTYEFLMNKHDRPKLSKIHWHYIIIDEGHRIKNASCKLNADLKHYQSSHRLLLTGTPLQNNLEELWALLNFLLPNIFNSSEDFSQWFNKPFESSGDNNLDEALLSEEENLLIINRLHQVLRPFVLRRLKHKVENELPEKIERLIRCEASAYQKLLMKRVEENLGVIGNSKGRSVHNSVMELRNICNHPYLSQLHAEEVDTLLPKHYLPTVVRLCGKLEMLDRLLPKLKATDHRVLFFSTMTRLLDVMEEYLTWKCYKYLRLDGHTSGQDRGALIEKFNRPDSEFFIFLLSIRAGGVGVNLQAADTVILFDTDWNPQVDLQAQARAHRIGQKKDVLVLRFETVRTVEEQVRAAAEHKLGVANQSITAGFFDNNTSAEDRREYLESLLRECKKEEAAPVLDDDALNDLLVRSESEIDVFESVDKQRREEEMAAWQRLVQGSSAEGLEPLPMPSRLVTDEDLKPLYEAMMIYESQNVNVEKQGESLVGLDTHQYGRGKRAREVRSYEDQWTEEEFEKLCQVDLPESPQPAEAPKDPSLTNDSGGPKVSAREVHPSSSKNLSATSKESLQPCKETPPPAKRGRGRPKRAATGVTPSPAAPPSNIISKQETGPQRESISACSTVAGVGRVSMEETTRNAQHEIGVGTTAFLPSPGPQMLVQAKRRKTQTGETPRGGGRKQKCVSSAAGAQANMVTGAPKGTEAPNNTSAISAFAQESPSVDKSSGITNAPPVCYQVNPISGLQNTVDGAAGKASSSLQGPEKFKNILPAVDIKQSGRGNPAYDIKAASIGTKWTASADSMSFMQSKMHDNVKGIMVQACPGQMFVPFASAMPVFAQNLEDRRNHVGTDVTYTDKQKPAEMQDEYSLVSTQKTVPGSDPKSTEKQCPTEKKADSSLARMQKVTTSVDIKSSEKKQEVEKQDDSSTRSVQKLITSPDVKSCEKQKLVEKLHDASLQNVVIVEPQSDALKTSLISGASGDKATSSAELQCLTPVEVIKHQENVNLDIAPGALSESMKHGTVLVAVPLSQMQCSPVPNVIQKGPGNKASVTRKKATAREPRSRSNSSTAACERRARLAGLKRLEGSRKTDSRGKSVKANTLREKQETDNAIVSHVTLDTVSGLEEKLPKIQVPVTPMQLEISCGKSELSKQCNRQSDICSINESAASLIGTTLAPAKSEIKLIQDNVHGTDEDIMKSSTPGINEILPNITESSSTNAKAGDVTGKASLTLSGVPQSSAGGEMGTLLHDPGKSKLNNIADIKHQSCTRKTAVDTREPMLPSSEPEAVAIGGAVNQLVNLPSETAAQRLFTRNTSQICQGHSGPEVLKPDSKETSLLESAHVSSTEIFPAHPSSSVIPPGAELAEEKIVEAGEAPSGFFSGKLGEGPSHLSSKVEAKKEEKIVVVVEVPRVCTPVMQVAADERQSDNENPLSQSCTEMDCSIPPSSEVVSTCPGEAVIVDEVKTSLDESCLQNPKTQTGEVPSLSVIEDVARGEEPSSVVAETDTGSKPTCTHKEILTGSAASDVCPASICTTAFNNNIRHSKSIMKDHTFSASIASNVASKDKQTSEARITAEFSIGKQTECDRHANIPIGKQTECDPPAEMNLDSSANKYRFTMEAAAVAEIKSHPISNCPTSATTLPESSICRATECALDQQENRSSFNEVAETASLAKSQESEHPQNVNDLAKCTVVQLSDNPLSGQTDQLDQQVDLPANISPTDNSNETKITKETVGRAALDGGNASNLPSQTLKRDGEPTNKDDDLTPDGPGKEISGQLYVDPGGKDCGPAEMSCSEDHTPCVSSAEMHD</sequence>
<organism evidence="13 14">
    <name type="scientific">Elaeis guineensis var. tenera</name>
    <name type="common">Oil palm</name>
    <dbReference type="NCBI Taxonomy" id="51953"/>
    <lineage>
        <taxon>Eukaryota</taxon>
        <taxon>Viridiplantae</taxon>
        <taxon>Streptophyta</taxon>
        <taxon>Embryophyta</taxon>
        <taxon>Tracheophyta</taxon>
        <taxon>Spermatophyta</taxon>
        <taxon>Magnoliopsida</taxon>
        <taxon>Liliopsida</taxon>
        <taxon>Arecaceae</taxon>
        <taxon>Arecoideae</taxon>
        <taxon>Cocoseae</taxon>
        <taxon>Elaeidinae</taxon>
        <taxon>Elaeis</taxon>
    </lineage>
</organism>
<reference evidence="14 15" key="1">
    <citation type="submission" date="2025-04" db="UniProtKB">
        <authorList>
            <consortium name="RefSeq"/>
        </authorList>
    </citation>
    <scope>IDENTIFICATION</scope>
</reference>
<evidence type="ECO:0000313" key="20">
    <source>
        <dbReference type="RefSeq" id="XP_029119474.1"/>
    </source>
</evidence>
<evidence type="ECO:0000256" key="1">
    <source>
        <dbReference type="ARBA" id="ARBA00004123"/>
    </source>
</evidence>
<evidence type="ECO:0000259" key="11">
    <source>
        <dbReference type="PROSITE" id="PS51194"/>
    </source>
</evidence>
<dbReference type="RefSeq" id="XP_029119469.1">
    <property type="nucleotide sequence ID" value="XM_029263636.1"/>
</dbReference>
<feature type="compositionally biased region" description="Polar residues" evidence="9">
    <location>
        <begin position="1947"/>
        <end position="1960"/>
    </location>
</feature>
<dbReference type="RefSeq" id="XP_029119473.1">
    <property type="nucleotide sequence ID" value="XM_029263640.1"/>
</dbReference>
<dbReference type="CDD" id="cd18793">
    <property type="entry name" value="SF2_C_SNF"/>
    <property type="match status" value="1"/>
</dbReference>
<dbReference type="SMART" id="SM00490">
    <property type="entry name" value="HELICc"/>
    <property type="match status" value="1"/>
</dbReference>
<dbReference type="PROSITE" id="PS51192">
    <property type="entry name" value="HELICASE_ATP_BIND_1"/>
    <property type="match status" value="1"/>
</dbReference>
<dbReference type="Gene3D" id="3.40.50.300">
    <property type="entry name" value="P-loop containing nucleotide triphosphate hydrolases"/>
    <property type="match status" value="1"/>
</dbReference>
<feature type="compositionally biased region" description="Basic and acidic residues" evidence="9">
    <location>
        <begin position="213"/>
        <end position="230"/>
    </location>
</feature>
<feature type="region of interest" description="Disordered" evidence="9">
    <location>
        <begin position="2424"/>
        <end position="2494"/>
    </location>
</feature>
<keyword evidence="5" id="KW-0067">ATP-binding</keyword>
<keyword evidence="6" id="KW-0805">Transcription regulation</keyword>
<feature type="region of interest" description="Disordered" evidence="9">
    <location>
        <begin position="659"/>
        <end position="742"/>
    </location>
</feature>
<feature type="domain" description="HSA" evidence="12">
    <location>
        <begin position="1110"/>
        <end position="1184"/>
    </location>
</feature>
<dbReference type="KEGG" id="egu:105042102"/>
<evidence type="ECO:0000313" key="16">
    <source>
        <dbReference type="RefSeq" id="XP_029119470.1"/>
    </source>
</evidence>
<dbReference type="Pfam" id="PF14619">
    <property type="entry name" value="SnAC"/>
    <property type="match status" value="1"/>
</dbReference>
<dbReference type="GO" id="GO:0005634">
    <property type="term" value="C:nucleus"/>
    <property type="evidence" value="ECO:0007669"/>
    <property type="project" value="UniProtKB-SubCell"/>
</dbReference>
<evidence type="ECO:0000256" key="3">
    <source>
        <dbReference type="ARBA" id="ARBA00022801"/>
    </source>
</evidence>
<dbReference type="InterPro" id="IPR038718">
    <property type="entry name" value="SNF2-like_sf"/>
</dbReference>
<dbReference type="GeneID" id="105042102"/>
<dbReference type="InterPro" id="IPR014978">
    <property type="entry name" value="Gln-Leu-Gln_QLQ"/>
</dbReference>
<evidence type="ECO:0000256" key="8">
    <source>
        <dbReference type="ARBA" id="ARBA00023242"/>
    </source>
</evidence>
<dbReference type="InterPro" id="IPR014012">
    <property type="entry name" value="HSA_dom"/>
</dbReference>
<feature type="compositionally biased region" description="Basic and acidic residues" evidence="9">
    <location>
        <begin position="2238"/>
        <end position="2250"/>
    </location>
</feature>
<dbReference type="GO" id="GO:0016787">
    <property type="term" value="F:hydrolase activity"/>
    <property type="evidence" value="ECO:0007669"/>
    <property type="project" value="UniProtKB-KW"/>
</dbReference>
<protein>
    <submittedName>
        <fullName evidence="14 15">Uncharacterized protein LOC105042102 isoform X1</fullName>
    </submittedName>
</protein>
<feature type="compositionally biased region" description="Polar residues" evidence="9">
    <location>
        <begin position="1995"/>
        <end position="2011"/>
    </location>
</feature>
<dbReference type="InterPro" id="IPR029295">
    <property type="entry name" value="SnAC"/>
</dbReference>
<keyword evidence="3" id="KW-0378">Hydrolase</keyword>
<keyword evidence="4" id="KW-0347">Helicase</keyword>
<dbReference type="RefSeq" id="XP_029119470.1">
    <property type="nucleotide sequence ID" value="XM_029263637.1"/>
</dbReference>
<feature type="domain" description="Helicase C-terminal" evidence="11">
    <location>
        <begin position="1615"/>
        <end position="1761"/>
    </location>
</feature>
<gene>
    <name evidence="14 15 16 17 18 19 20" type="primary">LOC105042102</name>
</gene>
<feature type="compositionally biased region" description="Basic and acidic residues" evidence="9">
    <location>
        <begin position="2458"/>
        <end position="2480"/>
    </location>
</feature>
<dbReference type="GO" id="GO:0005524">
    <property type="term" value="F:ATP binding"/>
    <property type="evidence" value="ECO:0007669"/>
    <property type="project" value="UniProtKB-KW"/>
</dbReference>
<proteinExistence type="predicted"/>
<feature type="region of interest" description="Disordered" evidence="9">
    <location>
        <begin position="169"/>
        <end position="305"/>
    </location>
</feature>
<dbReference type="SMART" id="SM01314">
    <property type="entry name" value="SnAC"/>
    <property type="match status" value="1"/>
</dbReference>
<dbReference type="Pfam" id="PF00271">
    <property type="entry name" value="Helicase_C"/>
    <property type="match status" value="1"/>
</dbReference>
<evidence type="ECO:0000256" key="2">
    <source>
        <dbReference type="ARBA" id="ARBA00022741"/>
    </source>
</evidence>
<accession>A0A6I9R0E4</accession>
<evidence type="ECO:0000313" key="15">
    <source>
        <dbReference type="RefSeq" id="XP_029119469.1"/>
    </source>
</evidence>
<dbReference type="GO" id="GO:0006355">
    <property type="term" value="P:regulation of DNA-templated transcription"/>
    <property type="evidence" value="ECO:0007669"/>
    <property type="project" value="InterPro"/>
</dbReference>